<dbReference type="HOGENOM" id="CLU_3005447_0_0_9"/>
<dbReference type="EMBL" id="AQOB01000008">
    <property type="protein sequence ID" value="EOQ36250.1"/>
    <property type="molecule type" value="Genomic_DNA"/>
</dbReference>
<comment type="caution">
    <text evidence="1">The sequence shown here is derived from an EMBL/GenBank/DDBJ whole genome shotgun (WGS) entry which is preliminary data.</text>
</comment>
<protein>
    <submittedName>
        <fullName evidence="1">Uncharacterized protein</fullName>
    </submittedName>
</protein>
<keyword evidence="2" id="KW-1185">Reference proteome</keyword>
<dbReference type="Proteomes" id="UP000013981">
    <property type="component" value="Unassembled WGS sequence"/>
</dbReference>
<dbReference type="AlphaFoldDB" id="R8VU12"/>
<gene>
    <name evidence="1" type="ORF">HMPREF1526_02283</name>
</gene>
<evidence type="ECO:0000313" key="1">
    <source>
        <dbReference type="EMBL" id="EOQ36250.1"/>
    </source>
</evidence>
<reference evidence="1 2" key="1">
    <citation type="submission" date="2013-01" db="EMBL/GenBank/DDBJ databases">
        <title>The Genome Sequence of Butyricicoccus pullicaecorum 1.2.</title>
        <authorList>
            <consortium name="The Broad Institute Genome Sequencing Platform"/>
            <person name="Earl A."/>
            <person name="Ward D."/>
            <person name="Feldgarden M."/>
            <person name="Gevers D."/>
            <person name="Van Immerseel F."/>
            <person name="Eeckhaut V."/>
            <person name="Walker B."/>
            <person name="Young S.K."/>
            <person name="Zeng Q."/>
            <person name="Gargeya S."/>
            <person name="Fitzgerald M."/>
            <person name="Haas B."/>
            <person name="Abouelleil A."/>
            <person name="Alvarado L."/>
            <person name="Arachchi H.M."/>
            <person name="Berlin A.M."/>
            <person name="Chapman S.B."/>
            <person name="Dewar J."/>
            <person name="Goldberg J."/>
            <person name="Griggs A."/>
            <person name="Gujja S."/>
            <person name="Hansen M."/>
            <person name="Howarth C."/>
            <person name="Imamovic A."/>
            <person name="Larimer J."/>
            <person name="McCowan C."/>
            <person name="Murphy C."/>
            <person name="Neiman D."/>
            <person name="Pearson M."/>
            <person name="Priest M."/>
            <person name="Roberts A."/>
            <person name="Saif S."/>
            <person name="Shea T."/>
            <person name="Sisk P."/>
            <person name="Sykes S."/>
            <person name="Wortman J."/>
            <person name="Nusbaum C."/>
            <person name="Birren B."/>
        </authorList>
    </citation>
    <scope>NUCLEOTIDE SEQUENCE [LARGE SCALE GENOMIC DNA]</scope>
    <source>
        <strain evidence="1 2">1.2</strain>
    </source>
</reference>
<evidence type="ECO:0000313" key="2">
    <source>
        <dbReference type="Proteomes" id="UP000013981"/>
    </source>
</evidence>
<accession>R8VU12</accession>
<organism evidence="1 2">
    <name type="scientific">Butyricicoccus pullicaecorum 1.2</name>
    <dbReference type="NCBI Taxonomy" id="1203606"/>
    <lineage>
        <taxon>Bacteria</taxon>
        <taxon>Bacillati</taxon>
        <taxon>Bacillota</taxon>
        <taxon>Clostridia</taxon>
        <taxon>Eubacteriales</taxon>
        <taxon>Butyricicoccaceae</taxon>
        <taxon>Butyricicoccus</taxon>
    </lineage>
</organism>
<sequence length="56" mass="6560">MTPTTTSSNERYIREQIDIMTGLLAQMTDHYAIARIRIQLWHLETELHSHPAHPFS</sequence>
<dbReference type="PATRIC" id="fig|1203606.4.peg.2247"/>
<proteinExistence type="predicted"/>
<name>R8VU12_9FIRM</name>